<keyword evidence="5 8" id="KW-0720">Serine protease</keyword>
<evidence type="ECO:0000256" key="2">
    <source>
        <dbReference type="ARBA" id="ARBA00022670"/>
    </source>
</evidence>
<evidence type="ECO:0000313" key="12">
    <source>
        <dbReference type="EMBL" id="KAH6657047.1"/>
    </source>
</evidence>
<dbReference type="InterPro" id="IPR050131">
    <property type="entry name" value="Peptidase_S8_subtilisin-like"/>
</dbReference>
<comment type="caution">
    <text evidence="12">The sequence shown here is derived from an EMBL/GenBank/DDBJ whole genome shotgun (WGS) entry which is preliminary data.</text>
</comment>
<dbReference type="GO" id="GO:0006508">
    <property type="term" value="P:proteolysis"/>
    <property type="evidence" value="ECO:0007669"/>
    <property type="project" value="UniProtKB-KW"/>
</dbReference>
<evidence type="ECO:0000256" key="1">
    <source>
        <dbReference type="ARBA" id="ARBA00011073"/>
    </source>
</evidence>
<dbReference type="SUPFAM" id="SSF52743">
    <property type="entry name" value="Subtilisin-like"/>
    <property type="match status" value="1"/>
</dbReference>
<keyword evidence="3 9" id="KW-0732">Signal</keyword>
<protein>
    <submittedName>
        <fullName evidence="12">Alkaline serine protease Pen c2</fullName>
    </submittedName>
</protein>
<dbReference type="Proteomes" id="UP000758603">
    <property type="component" value="Unassembled WGS sequence"/>
</dbReference>
<dbReference type="Gene3D" id="3.30.70.80">
    <property type="entry name" value="Peptidase S8 propeptide/proteinase inhibitor I9"/>
    <property type="match status" value="1"/>
</dbReference>
<evidence type="ECO:0000256" key="5">
    <source>
        <dbReference type="ARBA" id="ARBA00022825"/>
    </source>
</evidence>
<dbReference type="InterPro" id="IPR036852">
    <property type="entry name" value="Peptidase_S8/S53_dom_sf"/>
</dbReference>
<evidence type="ECO:0000256" key="6">
    <source>
        <dbReference type="ARBA" id="ARBA00023145"/>
    </source>
</evidence>
<evidence type="ECO:0000259" key="10">
    <source>
        <dbReference type="Pfam" id="PF00082"/>
    </source>
</evidence>
<name>A0A9P8ZZB1_9PEZI</name>
<feature type="domain" description="Inhibitor I9" evidence="11">
    <location>
        <begin position="40"/>
        <end position="135"/>
    </location>
</feature>
<dbReference type="InterPro" id="IPR034193">
    <property type="entry name" value="PCSK9_ProteinaseK-like"/>
</dbReference>
<dbReference type="FunFam" id="3.30.70.80:FF:000006">
    <property type="entry name" value="Autophagic serine protease Alp2"/>
    <property type="match status" value="1"/>
</dbReference>
<dbReference type="InterPro" id="IPR010259">
    <property type="entry name" value="S8pro/Inhibitor_I9"/>
</dbReference>
<dbReference type="GeneID" id="70130854"/>
<evidence type="ECO:0000256" key="3">
    <source>
        <dbReference type="ARBA" id="ARBA00022729"/>
    </source>
</evidence>
<dbReference type="InterPro" id="IPR037045">
    <property type="entry name" value="S8pro/Inhibitor_I9_sf"/>
</dbReference>
<evidence type="ECO:0000256" key="9">
    <source>
        <dbReference type="SAM" id="SignalP"/>
    </source>
</evidence>
<organism evidence="12 13">
    <name type="scientific">Truncatella angustata</name>
    <dbReference type="NCBI Taxonomy" id="152316"/>
    <lineage>
        <taxon>Eukaryota</taxon>
        <taxon>Fungi</taxon>
        <taxon>Dikarya</taxon>
        <taxon>Ascomycota</taxon>
        <taxon>Pezizomycotina</taxon>
        <taxon>Sordariomycetes</taxon>
        <taxon>Xylariomycetidae</taxon>
        <taxon>Amphisphaeriales</taxon>
        <taxon>Sporocadaceae</taxon>
        <taxon>Truncatella</taxon>
    </lineage>
</organism>
<dbReference type="PRINTS" id="PR00723">
    <property type="entry name" value="SUBTILISIN"/>
</dbReference>
<dbReference type="PANTHER" id="PTHR43806:SF11">
    <property type="entry name" value="CEREVISIN-RELATED"/>
    <property type="match status" value="1"/>
</dbReference>
<dbReference type="CDD" id="cd04077">
    <property type="entry name" value="Peptidases_S8_PCSK9_ProteinaseK_like"/>
    <property type="match status" value="1"/>
</dbReference>
<dbReference type="SUPFAM" id="SSF54897">
    <property type="entry name" value="Protease propeptides/inhibitors"/>
    <property type="match status" value="1"/>
</dbReference>
<feature type="signal peptide" evidence="9">
    <location>
        <begin position="1"/>
        <end position="15"/>
    </location>
</feature>
<dbReference type="Gene3D" id="3.40.50.200">
    <property type="entry name" value="Peptidase S8/S53 domain"/>
    <property type="match status" value="1"/>
</dbReference>
<dbReference type="PROSITE" id="PS51892">
    <property type="entry name" value="SUBTILASE"/>
    <property type="match status" value="1"/>
</dbReference>
<keyword evidence="13" id="KW-1185">Reference proteome</keyword>
<keyword evidence="7" id="KW-0325">Glycoprotein</keyword>
<dbReference type="PROSITE" id="PS00137">
    <property type="entry name" value="SUBTILASE_HIS"/>
    <property type="match status" value="1"/>
</dbReference>
<evidence type="ECO:0000256" key="8">
    <source>
        <dbReference type="PROSITE-ProRule" id="PRU01240"/>
    </source>
</evidence>
<evidence type="ECO:0000256" key="7">
    <source>
        <dbReference type="ARBA" id="ARBA00023180"/>
    </source>
</evidence>
<dbReference type="EMBL" id="JAGPXC010000002">
    <property type="protein sequence ID" value="KAH6657047.1"/>
    <property type="molecule type" value="Genomic_DNA"/>
</dbReference>
<sequence>MKGLFALSLACVASAAPSWGSSADVAPLVVSGDAEHIPNSYIVKFKKHVTSSSASDHQSWIQDIHAEAEDTRRIELRKRGQTTLGDDNIVYNGFKHAYQIGSDFLGYSGHFDDSVIDQIRKHPDVEYVERDQIVRALKEAEPVTEKNAPWGLARISHRDSLSFGTFNKYIYAEDGGEGVDAYVIDTGTNTEHVDFEGRAHWGKTIPSGDQDVDGNGHGTHCSGTVAGKKYGVAKKANVYAVKVLRSNGSGSMSDVMKGVDWAAGAHLDQVKAAKDGKRKGFKGSVANMSLGGGKSPSLDQAVDAAVDAGLHFSVAAGNDNADACNYSPAAAKKAITVGASALDDSRAYFSNWGKCVDIFGPGLSIQSTWIGSKTAINTISGTSMASPHLCGLTAYYLSLQPSKESEYGLATITPEQLKKDILKAASKDKLSDVGSNSPNLLAFNGGGKSNYTDIVEA</sequence>
<dbReference type="RefSeq" id="XP_045961281.1">
    <property type="nucleotide sequence ID" value="XM_046101962.1"/>
</dbReference>
<comment type="similarity">
    <text evidence="1 8">Belongs to the peptidase S8 family.</text>
</comment>
<dbReference type="GO" id="GO:0019863">
    <property type="term" value="F:IgE binding"/>
    <property type="evidence" value="ECO:0007669"/>
    <property type="project" value="UniProtKB-ARBA"/>
</dbReference>
<feature type="chain" id="PRO_5040449810" evidence="9">
    <location>
        <begin position="16"/>
        <end position="457"/>
    </location>
</feature>
<evidence type="ECO:0000256" key="4">
    <source>
        <dbReference type="ARBA" id="ARBA00022801"/>
    </source>
</evidence>
<keyword evidence="4 8" id="KW-0378">Hydrolase</keyword>
<proteinExistence type="inferred from homology"/>
<dbReference type="AlphaFoldDB" id="A0A9P8ZZB1"/>
<dbReference type="FunFam" id="3.40.50.200:FF:000007">
    <property type="entry name" value="Subtilisin-like serine protease"/>
    <property type="match status" value="1"/>
</dbReference>
<dbReference type="InterPro" id="IPR015500">
    <property type="entry name" value="Peptidase_S8_subtilisin-rel"/>
</dbReference>
<evidence type="ECO:0000313" key="13">
    <source>
        <dbReference type="Proteomes" id="UP000758603"/>
    </source>
</evidence>
<reference evidence="12" key="1">
    <citation type="journal article" date="2021" name="Nat. Commun.">
        <title>Genetic determinants of endophytism in the Arabidopsis root mycobiome.</title>
        <authorList>
            <person name="Mesny F."/>
            <person name="Miyauchi S."/>
            <person name="Thiergart T."/>
            <person name="Pickel B."/>
            <person name="Atanasova L."/>
            <person name="Karlsson M."/>
            <person name="Huettel B."/>
            <person name="Barry K.W."/>
            <person name="Haridas S."/>
            <person name="Chen C."/>
            <person name="Bauer D."/>
            <person name="Andreopoulos W."/>
            <person name="Pangilinan J."/>
            <person name="LaButti K."/>
            <person name="Riley R."/>
            <person name="Lipzen A."/>
            <person name="Clum A."/>
            <person name="Drula E."/>
            <person name="Henrissat B."/>
            <person name="Kohler A."/>
            <person name="Grigoriev I.V."/>
            <person name="Martin F.M."/>
            <person name="Hacquard S."/>
        </authorList>
    </citation>
    <scope>NUCLEOTIDE SEQUENCE</scope>
    <source>
        <strain evidence="12">MPI-SDFR-AT-0073</strain>
    </source>
</reference>
<feature type="domain" description="Peptidase S8/S53" evidence="10">
    <location>
        <begin position="183"/>
        <end position="428"/>
    </location>
</feature>
<gene>
    <name evidence="12" type="ORF">BKA67DRAFT_554070</name>
</gene>
<feature type="active site" description="Charge relay system" evidence="8">
    <location>
        <position position="185"/>
    </location>
</feature>
<dbReference type="GO" id="GO:0004252">
    <property type="term" value="F:serine-type endopeptidase activity"/>
    <property type="evidence" value="ECO:0007669"/>
    <property type="project" value="UniProtKB-UniRule"/>
</dbReference>
<dbReference type="Pfam" id="PF05922">
    <property type="entry name" value="Inhibitor_I9"/>
    <property type="match status" value="1"/>
</dbReference>
<keyword evidence="6" id="KW-0865">Zymogen</keyword>
<dbReference type="Pfam" id="PF00082">
    <property type="entry name" value="Peptidase_S8"/>
    <property type="match status" value="1"/>
</dbReference>
<evidence type="ECO:0000259" key="11">
    <source>
        <dbReference type="Pfam" id="PF05922"/>
    </source>
</evidence>
<dbReference type="InterPro" id="IPR000209">
    <property type="entry name" value="Peptidase_S8/S53_dom"/>
</dbReference>
<accession>A0A9P8ZZB1</accession>
<keyword evidence="2 8" id="KW-0645">Protease</keyword>
<feature type="active site" description="Charge relay system" evidence="8">
    <location>
        <position position="383"/>
    </location>
</feature>
<feature type="active site" description="Charge relay system" evidence="8">
    <location>
        <position position="217"/>
    </location>
</feature>
<dbReference type="OrthoDB" id="206201at2759"/>
<dbReference type="PANTHER" id="PTHR43806">
    <property type="entry name" value="PEPTIDASE S8"/>
    <property type="match status" value="1"/>
</dbReference>
<dbReference type="InterPro" id="IPR022398">
    <property type="entry name" value="Peptidase_S8_His-AS"/>
</dbReference>